<comment type="subcellular location">
    <subcellularLocation>
        <location evidence="8">Cell projection</location>
        <location evidence="8">Cilium</location>
        <location evidence="8">Flagellum membrane</location>
        <topology evidence="8">Multi-pass membrane protein</topology>
    </subcellularLocation>
</comment>
<sequence>MRSPLTPNRRTSPCCFSSRYKGNKGASHWLMRLQRRSLYLHPTAFQKKKKKRYVESVVICIAFKRMQSLQICTICPARLKMGCRRTDCLAKPLSGLFEKLGSLVGSCPFYFFVIPVLLSAALSGGFIFLKDREDNDLEQQFTPTKGPSKATRAFIRENFPYNDSMFSGDRLYDKGNFASLIAVSTDNSNVLANPAFEDIIRLNNKILNITVDDGRLGFNELCAKANGECVSNVILEIVGANEANQTSINYPVSTFRSSSVCMGSVLGGVITDASDSVISARAVKLFYYLENQGSASEASKSWLRGFKALLSDETDSKHTDVSYYTSKSKQEEIDSHTTDGFPLFLITYASAITFSVISCLRLDNVRNKVWVAVFGVFSSGLAVLSSFGLLLYIGVPFVITVANSPFLILGIGLNNMFIMVSDWQHTNVEDPVPKRMAHTYKEAIMSITITAVTDVLKFSIGVKSDFPSVQSFCLYTSASIMFCYVYTITFFGAFLALNGRREASNRHWLTCVKIPSDNPDDCSEMYNICCVGGDYDKNTGAEKKQPASNFFKDYYGPFLIKPWVKAAVIFLYLVYLTISIYGCFHVQQGIELNDLAADKSHVTIFNKKDRQHFSDYGPSVMVIVSEEFPYWDETKRFQLHGCIEDFTRLHFVDKDVYTSWLDSYLSYGQERYLNLDDKDEFLKNLFHFFDLYPFLKQDVNLTGDAIFASRFFIQTVDITNASMEMEMLHVLRTTASRCRAASLSVYNQKFIFMDQYDVVVSSTIKNVGVITAVMLVVSLLLIPNPICSLWVTCSIGSVTAGVTGFMVLWDVSLDSISMIIFTVCIGFTVDFSAHISYAFVSSNKQSPDDKAVDALSNLGYPILQGALSTILGVSVLATSKFHTFRTFFKLFFLVMLIGMVHGLVFIPIFLTSISCCSDKDESEDKKLKISKL</sequence>
<feature type="transmembrane region" description="Helical" evidence="10">
    <location>
        <begin position="758"/>
        <end position="782"/>
    </location>
</feature>
<dbReference type="GO" id="GO:0016020">
    <property type="term" value="C:membrane"/>
    <property type="evidence" value="ECO:0007669"/>
    <property type="project" value="InterPro"/>
</dbReference>
<keyword evidence="4 10" id="KW-1133">Transmembrane helix</keyword>
<feature type="transmembrane region" description="Helical" evidence="10">
    <location>
        <begin position="443"/>
        <end position="462"/>
    </location>
</feature>
<feature type="domain" description="SSD" evidence="11">
    <location>
        <begin position="340"/>
        <end position="497"/>
    </location>
</feature>
<dbReference type="InterPro" id="IPR003392">
    <property type="entry name" value="PTHD_SSD"/>
</dbReference>
<dbReference type="InterPro" id="IPR051697">
    <property type="entry name" value="Patched_domain-protein"/>
</dbReference>
<feature type="transmembrane region" description="Helical" evidence="10">
    <location>
        <begin position="369"/>
        <end position="393"/>
    </location>
</feature>
<keyword evidence="3 10" id="KW-0812">Transmembrane</keyword>
<evidence type="ECO:0000256" key="8">
    <source>
        <dbReference type="ARBA" id="ARBA00060429"/>
    </source>
</evidence>
<reference evidence="12" key="1">
    <citation type="submission" date="2025-08" db="UniProtKB">
        <authorList>
            <consortium name="Ensembl"/>
        </authorList>
    </citation>
    <scope>IDENTIFICATION</scope>
</reference>
<dbReference type="Gene3D" id="1.20.1640.10">
    <property type="entry name" value="Multidrug efflux transporter AcrB transmembrane domain"/>
    <property type="match status" value="2"/>
</dbReference>
<evidence type="ECO:0000313" key="13">
    <source>
        <dbReference type="Proteomes" id="UP000261360"/>
    </source>
</evidence>
<feature type="transmembrane region" description="Helical" evidence="10">
    <location>
        <begin position="341"/>
        <end position="362"/>
    </location>
</feature>
<evidence type="ECO:0000256" key="1">
    <source>
        <dbReference type="ARBA" id="ARBA00005585"/>
    </source>
</evidence>
<comment type="function">
    <text evidence="7">May play a role in sperm development or sperm function. However, does not appear to have an essential role in spermatogenesis or male fertility.</text>
</comment>
<evidence type="ECO:0000256" key="9">
    <source>
        <dbReference type="ARBA" id="ARBA00074262"/>
    </source>
</evidence>
<keyword evidence="6" id="KW-0325">Glycoprotein</keyword>
<dbReference type="PROSITE" id="PS50156">
    <property type="entry name" value="SSD"/>
    <property type="match status" value="1"/>
</dbReference>
<organism evidence="12 13">
    <name type="scientific">Seriola lalandi dorsalis</name>
    <dbReference type="NCBI Taxonomy" id="1841481"/>
    <lineage>
        <taxon>Eukaryota</taxon>
        <taxon>Metazoa</taxon>
        <taxon>Chordata</taxon>
        <taxon>Craniata</taxon>
        <taxon>Vertebrata</taxon>
        <taxon>Euteleostomi</taxon>
        <taxon>Actinopterygii</taxon>
        <taxon>Neopterygii</taxon>
        <taxon>Teleostei</taxon>
        <taxon>Neoteleostei</taxon>
        <taxon>Acanthomorphata</taxon>
        <taxon>Carangaria</taxon>
        <taxon>Carangiformes</taxon>
        <taxon>Carangidae</taxon>
        <taxon>Seriola</taxon>
    </lineage>
</organism>
<name>A0A3B4YGQ8_SERLL</name>
<feature type="transmembrane region" description="Helical" evidence="10">
    <location>
        <begin position="860"/>
        <end position="878"/>
    </location>
</feature>
<dbReference type="Ensembl" id="ENSSLDT00000028156.1">
    <property type="protein sequence ID" value="ENSSLDP00000027318.1"/>
    <property type="gene ID" value="ENSSLDG00000021175.1"/>
</dbReference>
<dbReference type="Pfam" id="PF02460">
    <property type="entry name" value="Patched"/>
    <property type="match status" value="1"/>
</dbReference>
<reference evidence="12" key="2">
    <citation type="submission" date="2025-09" db="UniProtKB">
        <authorList>
            <consortium name="Ensembl"/>
        </authorList>
    </citation>
    <scope>IDENTIFICATION</scope>
</reference>
<dbReference type="Proteomes" id="UP000261360">
    <property type="component" value="Unplaced"/>
</dbReference>
<comment type="similarity">
    <text evidence="1">Belongs to the patched family.</text>
</comment>
<evidence type="ECO:0000256" key="10">
    <source>
        <dbReference type="SAM" id="Phobius"/>
    </source>
</evidence>
<feature type="transmembrane region" description="Helical" evidence="10">
    <location>
        <begin position="816"/>
        <end position="840"/>
    </location>
</feature>
<evidence type="ECO:0000256" key="3">
    <source>
        <dbReference type="ARBA" id="ARBA00022692"/>
    </source>
</evidence>
<keyword evidence="5 10" id="KW-0472">Membrane</keyword>
<dbReference type="AlphaFoldDB" id="A0A3B4YGQ8"/>
<dbReference type="PANTHER" id="PTHR10796">
    <property type="entry name" value="PATCHED-RELATED"/>
    <property type="match status" value="1"/>
</dbReference>
<protein>
    <recommendedName>
        <fullName evidence="9">Patched domain-containing protein 3</fullName>
    </recommendedName>
</protein>
<keyword evidence="2" id="KW-1003">Cell membrane</keyword>
<feature type="transmembrane region" description="Helical" evidence="10">
    <location>
        <begin position="474"/>
        <end position="497"/>
    </location>
</feature>
<dbReference type="PANTHER" id="PTHR10796:SF60">
    <property type="entry name" value="PATCHED DOMAIN-CONTAINING PROTEIN 3"/>
    <property type="match status" value="1"/>
</dbReference>
<dbReference type="GO" id="GO:0097225">
    <property type="term" value="C:sperm midpiece"/>
    <property type="evidence" value="ECO:0007669"/>
    <property type="project" value="UniProtKB-ARBA"/>
</dbReference>
<evidence type="ECO:0000256" key="2">
    <source>
        <dbReference type="ARBA" id="ARBA00022475"/>
    </source>
</evidence>
<evidence type="ECO:0000259" key="11">
    <source>
        <dbReference type="PROSITE" id="PS50156"/>
    </source>
</evidence>
<evidence type="ECO:0000256" key="7">
    <source>
        <dbReference type="ARBA" id="ARBA00057027"/>
    </source>
</evidence>
<evidence type="ECO:0000256" key="5">
    <source>
        <dbReference type="ARBA" id="ARBA00023136"/>
    </source>
</evidence>
<accession>A0A3B4YGQ8</accession>
<keyword evidence="13" id="KW-1185">Reference proteome</keyword>
<feature type="transmembrane region" description="Helical" evidence="10">
    <location>
        <begin position="890"/>
        <end position="910"/>
    </location>
</feature>
<evidence type="ECO:0000313" key="12">
    <source>
        <dbReference type="Ensembl" id="ENSSLDP00000027318.1"/>
    </source>
</evidence>
<evidence type="ECO:0000256" key="6">
    <source>
        <dbReference type="ARBA" id="ARBA00023180"/>
    </source>
</evidence>
<feature type="transmembrane region" description="Helical" evidence="10">
    <location>
        <begin position="788"/>
        <end position="809"/>
    </location>
</feature>
<dbReference type="FunFam" id="1.20.1640.10:FF:000013">
    <property type="entry name" value="PaTched Related family"/>
    <property type="match status" value="1"/>
</dbReference>
<dbReference type="SUPFAM" id="SSF82866">
    <property type="entry name" value="Multidrug efflux transporter AcrB transmembrane domain"/>
    <property type="match status" value="2"/>
</dbReference>
<feature type="transmembrane region" description="Helical" evidence="10">
    <location>
        <begin position="405"/>
        <end position="423"/>
    </location>
</feature>
<dbReference type="GeneTree" id="ENSGT00940000158727"/>
<feature type="transmembrane region" description="Helical" evidence="10">
    <location>
        <begin position="109"/>
        <end position="129"/>
    </location>
</feature>
<proteinExistence type="inferred from homology"/>
<evidence type="ECO:0000256" key="4">
    <source>
        <dbReference type="ARBA" id="ARBA00022989"/>
    </source>
</evidence>
<dbReference type="InterPro" id="IPR000731">
    <property type="entry name" value="SSD"/>
</dbReference>